<evidence type="ECO:0000256" key="8">
    <source>
        <dbReference type="ARBA" id="ARBA00022833"/>
    </source>
</evidence>
<evidence type="ECO:0000256" key="6">
    <source>
        <dbReference type="ARBA" id="ARBA00022763"/>
    </source>
</evidence>
<dbReference type="PANTHER" id="PTHR23240">
    <property type="entry name" value="DNA CROSS-LINK REPAIR PROTEIN PSO2/SNM1-RELATED"/>
    <property type="match status" value="1"/>
</dbReference>
<accession>A0AAD1TBP5</accession>
<keyword evidence="17" id="KW-1185">Reference proteome</keyword>
<dbReference type="GO" id="GO:0008270">
    <property type="term" value="F:zinc ion binding"/>
    <property type="evidence" value="ECO:0007669"/>
    <property type="project" value="UniProtKB-KW"/>
</dbReference>
<comment type="catalytic activity">
    <reaction evidence="1">
        <text>a beta-lactam + H2O = a substituted beta-amino acid</text>
        <dbReference type="Rhea" id="RHEA:20401"/>
        <dbReference type="ChEBI" id="CHEBI:15377"/>
        <dbReference type="ChEBI" id="CHEBI:35627"/>
        <dbReference type="ChEBI" id="CHEBI:140347"/>
        <dbReference type="EC" id="3.5.2.6"/>
    </reaction>
</comment>
<evidence type="ECO:0000259" key="15">
    <source>
        <dbReference type="PROSITE" id="PS51908"/>
    </source>
</evidence>
<evidence type="ECO:0000256" key="13">
    <source>
        <dbReference type="PROSITE-ProRule" id="PRU01256"/>
    </source>
</evidence>
<dbReference type="Gene3D" id="3.40.50.12650">
    <property type="match status" value="1"/>
</dbReference>
<dbReference type="FunFam" id="3.60.15.10:FF:000010">
    <property type="entry name" value="DNA cross-link repair 1A"/>
    <property type="match status" value="1"/>
</dbReference>
<comment type="similarity">
    <text evidence="3">Belongs to the DNA repair metallo-beta-lactamase (DRMBL) family.</text>
</comment>
<dbReference type="SMART" id="SM00849">
    <property type="entry name" value="Lactamase_B"/>
    <property type="match status" value="1"/>
</dbReference>
<evidence type="ECO:0000256" key="2">
    <source>
        <dbReference type="ARBA" id="ARBA00004123"/>
    </source>
</evidence>
<dbReference type="PANTHER" id="PTHR23240:SF6">
    <property type="entry name" value="DNA CROSS-LINK REPAIR 1A PROTEIN"/>
    <property type="match status" value="1"/>
</dbReference>
<evidence type="ECO:0000256" key="11">
    <source>
        <dbReference type="ARBA" id="ARBA00069609"/>
    </source>
</evidence>
<evidence type="ECO:0000256" key="5">
    <source>
        <dbReference type="ARBA" id="ARBA00022723"/>
    </source>
</evidence>
<dbReference type="GO" id="GO:0036297">
    <property type="term" value="P:interstrand cross-link repair"/>
    <property type="evidence" value="ECO:0007669"/>
    <property type="project" value="TreeGrafter"/>
</dbReference>
<dbReference type="GO" id="GO:0006303">
    <property type="term" value="P:double-strand break repair via nonhomologous end joining"/>
    <property type="evidence" value="ECO:0007669"/>
    <property type="project" value="TreeGrafter"/>
</dbReference>
<keyword evidence="10" id="KW-0539">Nucleus</keyword>
<dbReference type="InterPro" id="IPR006642">
    <property type="entry name" value="Rad18_UBZ4"/>
</dbReference>
<feature type="region of interest" description="Disordered" evidence="14">
    <location>
        <begin position="37"/>
        <end position="115"/>
    </location>
</feature>
<keyword evidence="5" id="KW-0479">Metal-binding</keyword>
<name>A0AAD1TBP5_PELCU</name>
<feature type="region of interest" description="Disordered" evidence="14">
    <location>
        <begin position="540"/>
        <end position="596"/>
    </location>
</feature>
<dbReference type="InterPro" id="IPR001279">
    <property type="entry name" value="Metallo-B-lactamas"/>
</dbReference>
<feature type="compositionally biased region" description="Polar residues" evidence="14">
    <location>
        <begin position="93"/>
        <end position="108"/>
    </location>
</feature>
<dbReference type="Proteomes" id="UP001295444">
    <property type="component" value="Chromosome 11"/>
</dbReference>
<dbReference type="InterPro" id="IPR036866">
    <property type="entry name" value="RibonucZ/Hydroxyglut_hydro"/>
</dbReference>
<feature type="compositionally biased region" description="Polar residues" evidence="14">
    <location>
        <begin position="560"/>
        <end position="570"/>
    </location>
</feature>
<comment type="subcellular location">
    <subcellularLocation>
        <location evidence="2">Nucleus</location>
    </subcellularLocation>
</comment>
<dbReference type="FunFam" id="3.40.50.12650:FF:000001">
    <property type="entry name" value="DNA cross-link repair 1A"/>
    <property type="match status" value="1"/>
</dbReference>
<dbReference type="SUPFAM" id="SSF56281">
    <property type="entry name" value="Metallo-hydrolase/oxidoreductase"/>
    <property type="match status" value="1"/>
</dbReference>
<feature type="compositionally biased region" description="Polar residues" evidence="14">
    <location>
        <begin position="246"/>
        <end position="274"/>
    </location>
</feature>
<dbReference type="GO" id="GO:0008800">
    <property type="term" value="F:beta-lactamase activity"/>
    <property type="evidence" value="ECO:0007669"/>
    <property type="project" value="UniProtKB-EC"/>
</dbReference>
<keyword evidence="8" id="KW-0862">Zinc</keyword>
<reference evidence="16" key="1">
    <citation type="submission" date="2022-03" db="EMBL/GenBank/DDBJ databases">
        <authorList>
            <person name="Alioto T."/>
            <person name="Alioto T."/>
            <person name="Gomez Garrido J."/>
        </authorList>
    </citation>
    <scope>NUCLEOTIDE SEQUENCE</scope>
</reference>
<dbReference type="AlphaFoldDB" id="A0AAD1TBP5"/>
<organism evidence="16 17">
    <name type="scientific">Pelobates cultripes</name>
    <name type="common">Western spadefoot toad</name>
    <dbReference type="NCBI Taxonomy" id="61616"/>
    <lineage>
        <taxon>Eukaryota</taxon>
        <taxon>Metazoa</taxon>
        <taxon>Chordata</taxon>
        <taxon>Craniata</taxon>
        <taxon>Vertebrata</taxon>
        <taxon>Euteleostomi</taxon>
        <taxon>Amphibia</taxon>
        <taxon>Batrachia</taxon>
        <taxon>Anura</taxon>
        <taxon>Pelobatoidea</taxon>
        <taxon>Pelobatidae</taxon>
        <taxon>Pelobates</taxon>
    </lineage>
</organism>
<evidence type="ECO:0000256" key="10">
    <source>
        <dbReference type="ARBA" id="ARBA00023242"/>
    </source>
</evidence>
<dbReference type="GO" id="GO:0003684">
    <property type="term" value="F:damaged DNA binding"/>
    <property type="evidence" value="ECO:0007669"/>
    <property type="project" value="TreeGrafter"/>
</dbReference>
<evidence type="ECO:0000256" key="4">
    <source>
        <dbReference type="ARBA" id="ARBA00012865"/>
    </source>
</evidence>
<keyword evidence="7 13" id="KW-0863">Zinc-finger</keyword>
<feature type="domain" description="UBZ4-type" evidence="15">
    <location>
        <begin position="114"/>
        <end position="144"/>
    </location>
</feature>
<keyword evidence="6 13" id="KW-0227">DNA damage</keyword>
<evidence type="ECO:0000256" key="1">
    <source>
        <dbReference type="ARBA" id="ARBA00001526"/>
    </source>
</evidence>
<dbReference type="EC" id="3.5.2.6" evidence="4"/>
<protein>
    <recommendedName>
        <fullName evidence="11">DNA cross-link repair 1A protein</fullName>
        <ecNumber evidence="4">3.5.2.6</ecNumber>
    </recommendedName>
    <alternativeName>
        <fullName evidence="12">SNM1 homolog A</fullName>
    </alternativeName>
</protein>
<evidence type="ECO:0000256" key="9">
    <source>
        <dbReference type="ARBA" id="ARBA00023204"/>
    </source>
</evidence>
<evidence type="ECO:0000313" key="17">
    <source>
        <dbReference type="Proteomes" id="UP001295444"/>
    </source>
</evidence>
<dbReference type="PROSITE" id="PS51908">
    <property type="entry name" value="ZF_UBZ4"/>
    <property type="match status" value="1"/>
</dbReference>
<evidence type="ECO:0000256" key="3">
    <source>
        <dbReference type="ARBA" id="ARBA00010304"/>
    </source>
</evidence>
<feature type="region of interest" description="Disordered" evidence="14">
    <location>
        <begin position="194"/>
        <end position="291"/>
    </location>
</feature>
<keyword evidence="9 13" id="KW-0234">DNA repair</keyword>
<dbReference type="GO" id="GO:0035312">
    <property type="term" value="F:5'-3' DNA exonuclease activity"/>
    <property type="evidence" value="ECO:0007669"/>
    <property type="project" value="TreeGrafter"/>
</dbReference>
<dbReference type="Pfam" id="PF07522">
    <property type="entry name" value="DRMBL"/>
    <property type="match status" value="1"/>
</dbReference>
<evidence type="ECO:0000313" key="16">
    <source>
        <dbReference type="EMBL" id="CAH2323137.1"/>
    </source>
</evidence>
<feature type="region of interest" description="Disordered" evidence="14">
    <location>
        <begin position="345"/>
        <end position="367"/>
    </location>
</feature>
<proteinExistence type="inferred from homology"/>
<gene>
    <name evidence="16" type="ORF">PECUL_23A038388</name>
</gene>
<dbReference type="GO" id="GO:0005634">
    <property type="term" value="C:nucleus"/>
    <property type="evidence" value="ECO:0007669"/>
    <property type="project" value="UniProtKB-SubCell"/>
</dbReference>
<evidence type="ECO:0000256" key="7">
    <source>
        <dbReference type="ARBA" id="ARBA00022771"/>
    </source>
</evidence>
<evidence type="ECO:0000256" key="14">
    <source>
        <dbReference type="SAM" id="MobiDB-lite"/>
    </source>
</evidence>
<feature type="compositionally biased region" description="Low complexity" evidence="14">
    <location>
        <begin position="228"/>
        <end position="245"/>
    </location>
</feature>
<feature type="compositionally biased region" description="Basic and acidic residues" evidence="14">
    <location>
        <begin position="40"/>
        <end position="81"/>
    </location>
</feature>
<sequence length="946" mass="105546">MSKLLECNLLHNSVSVMSENEIPEIDIWDYKSLRKSKQLKTSEERTAQQHNREAAASSKREQKKTDRLKSRQADTTKDPRTAGKQNGHRLGTCTPTTKRSNKTQSPGTSFPRHSGHCPSCQMPFSILLVQTPRWHVSECLDTPALTDKECPDGITCSSTIPSHYKKFSHFQLAQSRAMDELNRSPLYSALHSSLETAKSPATHRSNRGLDNEIRPENCIPALDINNTPRSQRSPQSQSPASSQESVKQTSLDVWLSSPSKSVLSQGSLSPNSRTDPLYNRLNDVTAPNLPHQAPNYFDCEISYSPLHSDEELYSDDKDSITSSIKSALPCQSAEENLHRNKESLTGNQQLEDSHSNGETCNRSNSEPLFSESITHEPFPCAANQPETAPITEDDNWSIYSSPASCINDRDVHRPELNNWLTAEHDNRLIVSSSQMNKVILLGNIQSEQSGCDSLKDRTKQVSLLCIQPPLQHTPGLSQPAVKGEIGEIPVPQGSATMATVEIANAKAKKQMDIGVFFGLKPKPVIEKEAVFPLKSQSLNDVTAQGGNKRGPRKRKAQGSLGDTDSLNEIPNSLEMGSHKRQGKKFRQNSTGEGSGKKKCPFYKKIPGTNFTVDAFQYGQIEGCSAYFLTHFHSDHYGGLTKKFRFPIYCSKITGNLVQSKLRVEKEFINVLPMNTECVVDNIKVFLLDANHCPGAVLLLFVLPNGTTVLHTGDFRADQSMENYLPLIGQKIHTLYLDTTYCSPEYTFPPQHEVIEFAANAAFEMVTSHPRTLVVCGTYSVGKEKVFLAIAAVLGCKVSMSQDKYKTMLCLESEEISSIVTTDWHSTALHVLPMMQVNFKGLYAHLNKFSGKYERVLAFKPTGWTYSDQCSSVTNLRPETRGKVTLYGIPYSEHSSYLEMKRFVQWCKPQKIIPTVNVGSPKSRSTMEKYFTDWSLEASYKPIRKPT</sequence>
<dbReference type="Gene3D" id="3.60.15.10">
    <property type="entry name" value="Ribonuclease Z/Hydroxyacylglutathione hydrolase-like"/>
    <property type="match status" value="1"/>
</dbReference>
<evidence type="ECO:0000256" key="12">
    <source>
        <dbReference type="ARBA" id="ARBA00078423"/>
    </source>
</evidence>
<dbReference type="EMBL" id="OW240922">
    <property type="protein sequence ID" value="CAH2323137.1"/>
    <property type="molecule type" value="Genomic_DNA"/>
</dbReference>
<dbReference type="InterPro" id="IPR011084">
    <property type="entry name" value="DRMBL"/>
</dbReference>